<dbReference type="RefSeq" id="WP_086487663.1">
    <property type="nucleotide sequence ID" value="NZ_MSLT01000012.1"/>
</dbReference>
<dbReference type="EMBL" id="MSLT01000012">
    <property type="protein sequence ID" value="OUD13882.1"/>
    <property type="molecule type" value="Genomic_DNA"/>
</dbReference>
<evidence type="ECO:0000313" key="1">
    <source>
        <dbReference type="EMBL" id="OUD13882.1"/>
    </source>
</evidence>
<evidence type="ECO:0008006" key="3">
    <source>
        <dbReference type="Google" id="ProtNLM"/>
    </source>
</evidence>
<gene>
    <name evidence="1" type="ORF">TPSD3_05925</name>
</gene>
<dbReference type="PANTHER" id="PTHR39337:SF1">
    <property type="entry name" value="BLR5642 PROTEIN"/>
    <property type="match status" value="1"/>
</dbReference>
<accession>A0A251X8M4</accession>
<dbReference type="InterPro" id="IPR014519">
    <property type="entry name" value="UCP024492"/>
</dbReference>
<dbReference type="PIRSF" id="PIRSF024492">
    <property type="entry name" value="UCP024492"/>
    <property type="match status" value="1"/>
</dbReference>
<dbReference type="InterPro" id="IPR007438">
    <property type="entry name" value="DUF488"/>
</dbReference>
<name>A0A251X8M4_9GAMM</name>
<comment type="caution">
    <text evidence="1">The sequence shown here is derived from an EMBL/GenBank/DDBJ whole genome shotgun (WGS) entry which is preliminary data.</text>
</comment>
<organism evidence="1 2">
    <name type="scientific">Thioflexithrix psekupsensis</name>
    <dbReference type="NCBI Taxonomy" id="1570016"/>
    <lineage>
        <taxon>Bacteria</taxon>
        <taxon>Pseudomonadati</taxon>
        <taxon>Pseudomonadota</taxon>
        <taxon>Gammaproteobacteria</taxon>
        <taxon>Thiotrichales</taxon>
        <taxon>Thioflexithrix</taxon>
    </lineage>
</organism>
<keyword evidence="2" id="KW-1185">Reference proteome</keyword>
<dbReference type="Proteomes" id="UP000194798">
    <property type="component" value="Unassembled WGS sequence"/>
</dbReference>
<protein>
    <recommendedName>
        <fullName evidence="3">DUF488 domain-containing protein</fullName>
    </recommendedName>
</protein>
<proteinExistence type="predicted"/>
<dbReference type="OrthoDB" id="9789109at2"/>
<evidence type="ECO:0000313" key="2">
    <source>
        <dbReference type="Proteomes" id="UP000194798"/>
    </source>
</evidence>
<reference evidence="1 2" key="1">
    <citation type="submission" date="2016-12" db="EMBL/GenBank/DDBJ databases">
        <title>Thioflexothrix psekupsii D3 genome sequencing and assembly.</title>
        <authorList>
            <person name="Fomenkov A."/>
            <person name="Vincze T."/>
            <person name="Grabovich M."/>
            <person name="Anton B.P."/>
            <person name="Dubinina G."/>
            <person name="Orlova M."/>
            <person name="Belousova E."/>
            <person name="Roberts R.J."/>
        </authorList>
    </citation>
    <scope>NUCLEOTIDE SEQUENCE [LARGE SCALE GENOMIC DNA]</scope>
    <source>
        <strain evidence="1">D3</strain>
    </source>
</reference>
<dbReference type="PANTHER" id="PTHR39337">
    <property type="entry name" value="BLR5642 PROTEIN"/>
    <property type="match status" value="1"/>
</dbReference>
<dbReference type="Pfam" id="PF04343">
    <property type="entry name" value="DUF488"/>
    <property type="match status" value="1"/>
</dbReference>
<sequence>MNNILYSIGHSNHDITAFIDLLKINAITAIADVRSQPYSRYASQYNMESLKTFLLQADISYVFLGKELGARSSDISCYQHGKLQFSKLAQQSQFIQGLERLKKGMKSYSIALLCAEKDPIECHRAILVARQLHNENILVKHIHADGSTETQNNMEDRLLHLCKLPESDMFNTREQLLNKAYEIQAERIAYADNTMKEVAA</sequence>
<dbReference type="AlphaFoldDB" id="A0A251X8M4"/>